<keyword evidence="11" id="KW-1185">Reference proteome</keyword>
<sequence length="461" mass="53328">MVELTLIHGDCLSVLKMMPSEFVDCIITSPPYWGLRDYGKEACKIWDGDPYCEHEWEVCIARHDNLRPSKVSDKTIVGSNKELRFRTGEIVEEAICKKCGAWYGQLGLEPTLDLYLKHILQITAELKRVLKRTGVMFWVHGDSYSAKSTHSNKKGITNYDNLSSDYGRRSGRTVRHEGRFHDDMPEKCLLLQNYRLAIRMIEEQGWILRNVLIWYKPNHMPSSVRDRLTNTYEPVFMFVKSKKYWFDLDAIRIPHKYPSARSKNATNKHRGYGNPVYSGFEWDASKHPLGKNPGDMWVLPTEPFPDAHFAVFPTKLAELLVKASCPPEICRYCGFIRERIVVQGEFIKTGGKRKKDTPSVSEREKREGTGYYYKEAVGWTSCECKGDDKWRSGTVLDPFLGSGTTMVAARNLGRNCIGIEINSEYIKIAKRRLNWGNSIEFMKFRYLEEEDIERNPFILSR</sequence>
<keyword evidence="4" id="KW-0808">Transferase</keyword>
<accession>A0ABY6GM23</accession>
<keyword evidence="7" id="KW-0238">DNA-binding</keyword>
<keyword evidence="5" id="KW-0949">S-adenosyl-L-methionine</keyword>
<keyword evidence="3" id="KW-0489">Methyltransferase</keyword>
<dbReference type="EC" id="2.1.1.113" evidence="2"/>
<feature type="domain" description="DNA methylase N-4/N-6" evidence="9">
    <location>
        <begin position="392"/>
        <end position="430"/>
    </location>
</feature>
<dbReference type="Proteomes" id="UP001156320">
    <property type="component" value="Segment"/>
</dbReference>
<evidence type="ECO:0000313" key="11">
    <source>
        <dbReference type="Proteomes" id="UP001156320"/>
    </source>
</evidence>
<proteinExistence type="inferred from homology"/>
<dbReference type="InterPro" id="IPR001091">
    <property type="entry name" value="RM_Methyltransferase"/>
</dbReference>
<dbReference type="PROSITE" id="PS00093">
    <property type="entry name" value="N4_MTASE"/>
    <property type="match status" value="1"/>
</dbReference>
<dbReference type="PANTHER" id="PTHR13370">
    <property type="entry name" value="RNA METHYLASE-RELATED"/>
    <property type="match status" value="1"/>
</dbReference>
<evidence type="ECO:0000256" key="1">
    <source>
        <dbReference type="ARBA" id="ARBA00010203"/>
    </source>
</evidence>
<reference evidence="10 11" key="1">
    <citation type="submission" date="2022-09" db="EMBL/GenBank/DDBJ databases">
        <title>Evolutionary Diversification of Methanotrophic Ca. Methanophagales (ANME-1) and Their Expansive Virome.</title>
        <authorList>
            <person name="Laso-Perez R."/>
            <person name="Wu F."/>
            <person name="Cremiere A."/>
            <person name="Speth D.R."/>
            <person name="Magyar J.S."/>
            <person name="Krupovic M."/>
            <person name="Orphan V.J."/>
        </authorList>
    </citation>
    <scope>NUCLEOTIDE SEQUENCE [LARGE SCALE GENOMIC DNA]</scope>
    <source>
        <strain evidence="10">PBV300</strain>
    </source>
</reference>
<evidence type="ECO:0000313" key="10">
    <source>
        <dbReference type="EMBL" id="UYL65004.1"/>
    </source>
</evidence>
<comment type="catalytic activity">
    <reaction evidence="8">
        <text>a 2'-deoxycytidine in DNA + S-adenosyl-L-methionine = an N(4)-methyl-2'-deoxycytidine in DNA + S-adenosyl-L-homocysteine + H(+)</text>
        <dbReference type="Rhea" id="RHEA:16857"/>
        <dbReference type="Rhea" id="RHEA-COMP:11369"/>
        <dbReference type="Rhea" id="RHEA-COMP:13674"/>
        <dbReference type="ChEBI" id="CHEBI:15378"/>
        <dbReference type="ChEBI" id="CHEBI:57856"/>
        <dbReference type="ChEBI" id="CHEBI:59789"/>
        <dbReference type="ChEBI" id="CHEBI:85452"/>
        <dbReference type="ChEBI" id="CHEBI:137933"/>
        <dbReference type="EC" id="2.1.1.113"/>
    </reaction>
</comment>
<evidence type="ECO:0000256" key="8">
    <source>
        <dbReference type="ARBA" id="ARBA00049120"/>
    </source>
</evidence>
<dbReference type="PANTHER" id="PTHR13370:SF3">
    <property type="entry name" value="TRNA (GUANINE(10)-N2)-METHYLTRANSFERASE HOMOLOG"/>
    <property type="match status" value="1"/>
</dbReference>
<dbReference type="Gene3D" id="3.40.50.150">
    <property type="entry name" value="Vaccinia Virus protein VP39"/>
    <property type="match status" value="1"/>
</dbReference>
<name>A0ABY6GM23_9VIRU</name>
<dbReference type="Pfam" id="PF01555">
    <property type="entry name" value="N6_N4_Mtase"/>
    <property type="match status" value="2"/>
</dbReference>
<evidence type="ECO:0000256" key="4">
    <source>
        <dbReference type="ARBA" id="ARBA00022679"/>
    </source>
</evidence>
<dbReference type="SUPFAM" id="SSF53335">
    <property type="entry name" value="S-adenosyl-L-methionine-dependent methyltransferases"/>
    <property type="match status" value="1"/>
</dbReference>
<dbReference type="CDD" id="cd02440">
    <property type="entry name" value="AdoMet_MTases"/>
    <property type="match status" value="1"/>
</dbReference>
<dbReference type="InterPro" id="IPR017985">
    <property type="entry name" value="MeTrfase_CN4_CS"/>
</dbReference>
<comment type="similarity">
    <text evidence="1">Belongs to the N(4)/N(6)-methyltransferase family. N(4) subfamily.</text>
</comment>
<protein>
    <recommendedName>
        <fullName evidence="2">site-specific DNA-methyltransferase (cytosine-N(4)-specific)</fullName>
        <ecNumber evidence="2">2.1.1.113</ecNumber>
    </recommendedName>
</protein>
<organism evidence="10 11">
    <name type="scientific">Methanophagales virus PBV300</name>
    <dbReference type="NCBI Taxonomy" id="2987731"/>
    <lineage>
        <taxon>Viruses</taxon>
        <taxon>Adnaviria</taxon>
        <taxon>Zilligvirae</taxon>
        <taxon>Taleaviricota</taxon>
        <taxon>Tokiviricetes</taxon>
        <taxon>Maximonvirales</taxon>
        <taxon>Ahmunviridae</taxon>
        <taxon>Yumkaaxvirus</taxon>
        <taxon>Yumkaaxvirus pescaderoense</taxon>
    </lineage>
</organism>
<evidence type="ECO:0000256" key="5">
    <source>
        <dbReference type="ARBA" id="ARBA00022691"/>
    </source>
</evidence>
<dbReference type="InterPro" id="IPR002941">
    <property type="entry name" value="DNA_methylase_N4/N6"/>
</dbReference>
<evidence type="ECO:0000256" key="6">
    <source>
        <dbReference type="ARBA" id="ARBA00022747"/>
    </source>
</evidence>
<dbReference type="InterPro" id="IPR029063">
    <property type="entry name" value="SAM-dependent_MTases_sf"/>
</dbReference>
<evidence type="ECO:0000259" key="9">
    <source>
        <dbReference type="Pfam" id="PF01555"/>
    </source>
</evidence>
<evidence type="ECO:0000256" key="3">
    <source>
        <dbReference type="ARBA" id="ARBA00022603"/>
    </source>
</evidence>
<feature type="domain" description="DNA methylase N-4/N-6" evidence="9">
    <location>
        <begin position="23"/>
        <end position="327"/>
    </location>
</feature>
<evidence type="ECO:0000256" key="7">
    <source>
        <dbReference type="ARBA" id="ARBA00023125"/>
    </source>
</evidence>
<gene>
    <name evidence="10" type="ORF">JBCDKDKM_00042</name>
</gene>
<evidence type="ECO:0000256" key="2">
    <source>
        <dbReference type="ARBA" id="ARBA00012185"/>
    </source>
</evidence>
<dbReference type="EMBL" id="OP413840">
    <property type="protein sequence ID" value="UYL65004.1"/>
    <property type="molecule type" value="Genomic_DNA"/>
</dbReference>
<dbReference type="PRINTS" id="PR00508">
    <property type="entry name" value="S21N4MTFRASE"/>
</dbReference>
<keyword evidence="6" id="KW-0680">Restriction system</keyword>